<evidence type="ECO:0000313" key="4">
    <source>
        <dbReference type="Proteomes" id="UP000425916"/>
    </source>
</evidence>
<organism evidence="3 4">
    <name type="scientific">Neomoorella glycerini</name>
    <dbReference type="NCBI Taxonomy" id="55779"/>
    <lineage>
        <taxon>Bacteria</taxon>
        <taxon>Bacillati</taxon>
        <taxon>Bacillota</taxon>
        <taxon>Clostridia</taxon>
        <taxon>Neomoorellales</taxon>
        <taxon>Neomoorellaceae</taxon>
        <taxon>Neomoorella</taxon>
    </lineage>
</organism>
<dbReference type="OrthoDB" id="1727275at2"/>
<reference evidence="3 4" key="1">
    <citation type="submission" date="2019-11" db="EMBL/GenBank/DDBJ databases">
        <title>Genome sequence of Moorella glycerini DSM11254.</title>
        <authorList>
            <person name="Poehlein A."/>
            <person name="Boeer T."/>
            <person name="Daniel R."/>
        </authorList>
    </citation>
    <scope>NUCLEOTIDE SEQUENCE [LARGE SCALE GENOMIC DNA]</scope>
    <source>
        <strain evidence="3 4">DSM 11254</strain>
    </source>
</reference>
<dbReference type="EMBL" id="CP046244">
    <property type="protein sequence ID" value="QGP92861.1"/>
    <property type="molecule type" value="Genomic_DNA"/>
</dbReference>
<proteinExistence type="predicted"/>
<evidence type="ECO:0000256" key="1">
    <source>
        <dbReference type="SAM" id="Coils"/>
    </source>
</evidence>
<feature type="coiled-coil region" evidence="1">
    <location>
        <begin position="54"/>
        <end position="81"/>
    </location>
</feature>
<gene>
    <name evidence="3" type="ORF">MGLY_22530</name>
</gene>
<evidence type="ECO:0000256" key="2">
    <source>
        <dbReference type="SAM" id="MobiDB-lite"/>
    </source>
</evidence>
<dbReference type="RefSeq" id="WP_156276386.1">
    <property type="nucleotide sequence ID" value="NZ_CP046244.1"/>
</dbReference>
<feature type="region of interest" description="Disordered" evidence="2">
    <location>
        <begin position="107"/>
        <end position="140"/>
    </location>
</feature>
<sequence>MAYLFLVTGAILIGITCLPAFKILLAGEGNRGAPAALGFDSQDGRGQTGGDGDQEQLAERLATLQEEVTALTARLEELAAASEAVPGTFRSYLATALAGGTTGAAATDLQGTPAGPAGEKAVPEKTTAAGPAGGTTPGPETLSIQEQIRLAHAAGESIDSLARRFSRGKGEIALILNLKR</sequence>
<keyword evidence="1" id="KW-0175">Coiled coil</keyword>
<dbReference type="AlphaFoldDB" id="A0A6I5ZU06"/>
<dbReference type="Proteomes" id="UP000425916">
    <property type="component" value="Chromosome"/>
</dbReference>
<evidence type="ECO:0000313" key="3">
    <source>
        <dbReference type="EMBL" id="QGP92861.1"/>
    </source>
</evidence>
<keyword evidence="4" id="KW-1185">Reference proteome</keyword>
<accession>A0A6I5ZU06</accession>
<protein>
    <submittedName>
        <fullName evidence="3">Uncharacterized protein</fullName>
    </submittedName>
</protein>
<name>A0A6I5ZU06_9FIRM</name>